<reference evidence="5" key="1">
    <citation type="submission" date="2022-09" db="EMBL/GenBank/DDBJ databases">
        <title>Novosphingobium sp. Nov., a polycyclic aromatic hydrocarbon-degrading bacterium isolated form mangrove sediments in HongKong.</title>
        <authorList>
            <person name="Hu Z."/>
        </authorList>
    </citation>
    <scope>NUCLEOTIDE SEQUENCE</scope>
    <source>
        <strain evidence="5">HK4-1</strain>
    </source>
</reference>
<dbReference type="InterPro" id="IPR006311">
    <property type="entry name" value="TAT_signal"/>
</dbReference>
<dbReference type="NCBIfam" id="TIGR03396">
    <property type="entry name" value="PC_PLC"/>
    <property type="match status" value="1"/>
</dbReference>
<evidence type="ECO:0000313" key="6">
    <source>
        <dbReference type="Proteomes" id="UP001165583"/>
    </source>
</evidence>
<dbReference type="PANTHER" id="PTHR31956:SF36">
    <property type="entry name" value="NON-HEMOLYTIC PHOSPHOLIPASE C"/>
    <property type="match status" value="1"/>
</dbReference>
<dbReference type="InterPro" id="IPR007312">
    <property type="entry name" value="Phosphoesterase"/>
</dbReference>
<evidence type="ECO:0000259" key="4">
    <source>
        <dbReference type="Pfam" id="PF05506"/>
    </source>
</evidence>
<dbReference type="Gene3D" id="3.40.720.10">
    <property type="entry name" value="Alkaline Phosphatase, subunit A"/>
    <property type="match status" value="2"/>
</dbReference>
<dbReference type="EMBL" id="JANZXA010000014">
    <property type="protein sequence ID" value="MCT2401475.1"/>
    <property type="molecule type" value="Genomic_DNA"/>
</dbReference>
<dbReference type="Proteomes" id="UP001165583">
    <property type="component" value="Unassembled WGS sequence"/>
</dbReference>
<protein>
    <recommendedName>
        <fullName evidence="2">phospholipase C</fullName>
        <ecNumber evidence="2">3.1.4.3</ecNumber>
    </recommendedName>
</protein>
<keyword evidence="3" id="KW-0378">Hydrolase</keyword>
<comment type="caution">
    <text evidence="5">The sequence shown here is derived from an EMBL/GenBank/DDBJ whole genome shotgun (WGS) entry which is preliminary data.</text>
</comment>
<evidence type="ECO:0000256" key="3">
    <source>
        <dbReference type="ARBA" id="ARBA00022801"/>
    </source>
</evidence>
<keyword evidence="6" id="KW-1185">Reference proteome</keyword>
<accession>A0ABT2I9G0</accession>
<sequence length="701" mass="78322">MVTNNRREFLKAVGALGTAASVPASIDRALALPARRVTGTLQDVKHIVILMQENRSFDHYFGTMKGVRGFGDRHTVPLPEGRSVWEQFNGARVLPPFHLDTEATNAMKIPGTPHSFADAQAAWNQGSFGLWPKFKTDYSMGYFKREDIPFQFALAEAFTICDAYHCSVTSGTDPNRIVFWSGSSFDPQERVRGVNCRDDKSEPNNLRCWIKGALPEPGYTYAGNALEWPSIPEVLEQQGIDWRIYQDPNDNWTGAMHGGLAFKGFRTCKPGEGLYERGMRHWSLERLEQDVRDGTLPAVSWVLPPREWSEHPSASTPIEGAEFTARVLDALTANPDVWGSTVFFQTFDENDGLFDHVPPPAPPSFNKDGTLAGKATFSLDGEYFDDHEDRYTSRDDNVTGTTRPWGLGPRVPMYVVSPWSKGGWVNSETFDHTSVGRFLEKRFGITIPAISPWHRAMCGDLTSCFDFSLEGDRAFPRMPDTRGSKETLQRHLQRPKILPPRAAEHLLQEQGLRRSRALPYVLHVDAETTADTGAITLRFVNEGSAGAVFHVYDRHHLDRLPRRYCTEAGKTLEDTWMSEGEEGFDLLVLGPNGFMRSFAMGSGAGTPKMVVRHDPKGKALLLVVENPGTRSIALTIGRDQYGANEARTINIAAGAWQHLRWPVEKTERWYDFVVDAPGYSTRLAGRIEDGSHGVSDPLLFS</sequence>
<evidence type="ECO:0000256" key="1">
    <source>
        <dbReference type="ARBA" id="ARBA00009717"/>
    </source>
</evidence>
<comment type="similarity">
    <text evidence="1">Belongs to the bacterial phospholipase C family.</text>
</comment>
<organism evidence="5 6">
    <name type="scientific">Novosphingobium mangrovi</name>
    <name type="common">ex Huang et al. 2023</name>
    <dbReference type="NCBI Taxonomy" id="2976432"/>
    <lineage>
        <taxon>Bacteria</taxon>
        <taxon>Pseudomonadati</taxon>
        <taxon>Pseudomonadota</taxon>
        <taxon>Alphaproteobacteria</taxon>
        <taxon>Sphingomonadales</taxon>
        <taxon>Sphingomonadaceae</taxon>
        <taxon>Novosphingobium</taxon>
    </lineage>
</organism>
<gene>
    <name evidence="5" type="ORF">NZK81_18135</name>
</gene>
<dbReference type="InterPro" id="IPR008475">
    <property type="entry name" value="PLipase_C_C"/>
</dbReference>
<dbReference type="PANTHER" id="PTHR31956">
    <property type="entry name" value="NON-SPECIFIC PHOSPHOLIPASE C4-RELATED"/>
    <property type="match status" value="1"/>
</dbReference>
<dbReference type="Pfam" id="PF04185">
    <property type="entry name" value="Phosphoesterase"/>
    <property type="match status" value="1"/>
</dbReference>
<proteinExistence type="inferred from homology"/>
<dbReference type="InterPro" id="IPR017767">
    <property type="entry name" value="PC-PLC"/>
</dbReference>
<name>A0ABT2I9G0_9SPHN</name>
<dbReference type="RefSeq" id="WP_260047501.1">
    <property type="nucleotide sequence ID" value="NZ_JANZXA010000014.1"/>
</dbReference>
<evidence type="ECO:0000313" key="5">
    <source>
        <dbReference type="EMBL" id="MCT2401475.1"/>
    </source>
</evidence>
<dbReference type="CDD" id="cd16014">
    <property type="entry name" value="PLC"/>
    <property type="match status" value="1"/>
</dbReference>
<dbReference type="InterPro" id="IPR017850">
    <property type="entry name" value="Alkaline_phosphatase_core_sf"/>
</dbReference>
<dbReference type="Pfam" id="PF05506">
    <property type="entry name" value="PLipase_C_C"/>
    <property type="match status" value="2"/>
</dbReference>
<dbReference type="PROSITE" id="PS51318">
    <property type="entry name" value="TAT"/>
    <property type="match status" value="1"/>
</dbReference>
<dbReference type="EC" id="3.1.4.3" evidence="2"/>
<feature type="domain" description="Bacterial phospholipase C C-terminal" evidence="4">
    <location>
        <begin position="608"/>
        <end position="686"/>
    </location>
</feature>
<feature type="domain" description="Bacterial phospholipase C C-terminal" evidence="4">
    <location>
        <begin position="515"/>
        <end position="599"/>
    </location>
</feature>
<evidence type="ECO:0000256" key="2">
    <source>
        <dbReference type="ARBA" id="ARBA00012018"/>
    </source>
</evidence>